<dbReference type="SUPFAM" id="SSF49265">
    <property type="entry name" value="Fibronectin type III"/>
    <property type="match status" value="1"/>
</dbReference>
<keyword evidence="2" id="KW-1185">Reference proteome</keyword>
<dbReference type="STRING" id="1185767.IIF7_06751"/>
<dbReference type="SUPFAM" id="SSF55486">
    <property type="entry name" value="Metalloproteases ('zincins'), catalytic domain"/>
    <property type="match status" value="1"/>
</dbReference>
<organism evidence="1 2">
    <name type="scientific">Zunongwangia atlantica 22II14-10F7</name>
    <dbReference type="NCBI Taxonomy" id="1185767"/>
    <lineage>
        <taxon>Bacteria</taxon>
        <taxon>Pseudomonadati</taxon>
        <taxon>Bacteroidota</taxon>
        <taxon>Flavobacteriia</taxon>
        <taxon>Flavobacteriales</taxon>
        <taxon>Flavobacteriaceae</taxon>
        <taxon>Zunongwangia</taxon>
    </lineage>
</organism>
<sequence length="410" mass="44908">MKIYLNALLQKNYVLFFLIVGLFSCSEDSTVDNVPTEPEVSEDISIASLSINTPIRIAAHSVLLSGEILNDGGGSVTERGVCFSLNEGATIETGHQIASLVRGSGEFETEIQGLEDGEDYYLKAYAVNEKGVGYSEEIIISTPIANPPVFENDRQAVAGAHDVFFYVNLLETGEGAIEEIGLVWGENENPTLEDHVEINEDLSQSYLQRISGLDSETTYYVRPYAQSRGNIIYGDQEQITTIKPGNFTFWMQDVPTNADQETIDAYGRIRAAFESATNYYNNYTSIEKHVTVNYSPGTPTADGSFSGNIRVGTNQGYQRTGTALHEMAHTVGIGTHNVYWDLMNGSWEGANAPRILKVMTAGAEATVSGDGTHFWPYGINGAHEDTGEEMLYIIHAMIMQGFKLDGLPSN</sequence>
<name>A0A1Y1T5E3_9FLAO</name>
<comment type="caution">
    <text evidence="1">The sequence shown here is derived from an EMBL/GenBank/DDBJ whole genome shotgun (WGS) entry which is preliminary data.</text>
</comment>
<protein>
    <recommendedName>
        <fullName evidence="3">Fibronectin type-III domain-containing protein</fullName>
    </recommendedName>
</protein>
<dbReference type="EMBL" id="ARYN01000005">
    <property type="protein sequence ID" value="ORL46248.1"/>
    <property type="molecule type" value="Genomic_DNA"/>
</dbReference>
<gene>
    <name evidence="1" type="ORF">IIF7_06751</name>
</gene>
<dbReference type="OrthoDB" id="9765957at2"/>
<evidence type="ECO:0000313" key="2">
    <source>
        <dbReference type="Proteomes" id="UP000192746"/>
    </source>
</evidence>
<dbReference type="AlphaFoldDB" id="A0A1Y1T5E3"/>
<proteinExistence type="predicted"/>
<evidence type="ECO:0000313" key="1">
    <source>
        <dbReference type="EMBL" id="ORL46248.1"/>
    </source>
</evidence>
<evidence type="ECO:0008006" key="3">
    <source>
        <dbReference type="Google" id="ProtNLM"/>
    </source>
</evidence>
<dbReference type="PROSITE" id="PS51257">
    <property type="entry name" value="PROKAR_LIPOPROTEIN"/>
    <property type="match status" value="1"/>
</dbReference>
<reference evidence="1 2" key="1">
    <citation type="submission" date="2013-04" db="EMBL/GenBank/DDBJ databases">
        <title>Zunongwangia sp. 22II14-10F7 Genome Sequencing.</title>
        <authorList>
            <person name="Lai Q."/>
            <person name="Shao Z."/>
        </authorList>
    </citation>
    <scope>NUCLEOTIDE SEQUENCE [LARGE SCALE GENOMIC DNA]</scope>
    <source>
        <strain evidence="1 2">22II14-10F7</strain>
    </source>
</reference>
<dbReference type="RefSeq" id="WP_084840918.1">
    <property type="nucleotide sequence ID" value="NZ_ARYN01000005.1"/>
</dbReference>
<accession>A0A1Y1T5E3</accession>
<dbReference type="InterPro" id="IPR036116">
    <property type="entry name" value="FN3_sf"/>
</dbReference>
<dbReference type="Proteomes" id="UP000192746">
    <property type="component" value="Unassembled WGS sequence"/>
</dbReference>